<protein>
    <submittedName>
        <fullName evidence="6">ECF-type sigma factor</fullName>
    </submittedName>
</protein>
<dbReference type="InterPro" id="IPR053812">
    <property type="entry name" value="HTH_Sigma70_ECF-like"/>
</dbReference>
<accession>A0ABW8YNF9</accession>
<proteinExistence type="inferred from homology"/>
<organism evidence="6 7">
    <name type="scientific">Sphingomonas plantiphila</name>
    <dbReference type="NCBI Taxonomy" id="3163295"/>
    <lineage>
        <taxon>Bacteria</taxon>
        <taxon>Pseudomonadati</taxon>
        <taxon>Pseudomonadota</taxon>
        <taxon>Alphaproteobacteria</taxon>
        <taxon>Sphingomonadales</taxon>
        <taxon>Sphingomonadaceae</taxon>
        <taxon>Sphingomonas</taxon>
    </lineage>
</organism>
<evidence type="ECO:0000256" key="4">
    <source>
        <dbReference type="ARBA" id="ARBA00023163"/>
    </source>
</evidence>
<evidence type="ECO:0000256" key="2">
    <source>
        <dbReference type="ARBA" id="ARBA00023015"/>
    </source>
</evidence>
<dbReference type="InterPro" id="IPR014284">
    <property type="entry name" value="RNA_pol_sigma-70_dom"/>
</dbReference>
<sequence length="183" mass="20885">MDVSNDPPRPAGYSDRERKAAADLLETHYDALIRIARSKRRRAAFGDTMQTMDLLHDGLARLIRHEDFRDGDHFLCAAALAMRHVVIDHSRRKLASKRAGTVAVDTVEELTEFGETPEQIVSIGLLMQQMETLNPRWSQIVDARYFAGMTEAEAAQTLGISERTVRRDWSDAREWLERRMTST</sequence>
<dbReference type="Gene3D" id="1.10.10.10">
    <property type="entry name" value="Winged helix-like DNA-binding domain superfamily/Winged helix DNA-binding domain"/>
    <property type="match status" value="1"/>
</dbReference>
<keyword evidence="3" id="KW-0731">Sigma factor</keyword>
<name>A0ABW8YNF9_9SPHN</name>
<dbReference type="NCBIfam" id="TIGR02937">
    <property type="entry name" value="sigma70-ECF"/>
    <property type="match status" value="1"/>
</dbReference>
<evidence type="ECO:0000256" key="1">
    <source>
        <dbReference type="ARBA" id="ARBA00010641"/>
    </source>
</evidence>
<dbReference type="RefSeq" id="WP_408078898.1">
    <property type="nucleotide sequence ID" value="NZ_JBELQC010000002.1"/>
</dbReference>
<evidence type="ECO:0000313" key="7">
    <source>
        <dbReference type="Proteomes" id="UP001629244"/>
    </source>
</evidence>
<dbReference type="Pfam" id="PF07638">
    <property type="entry name" value="Sigma70_ECF"/>
    <property type="match status" value="1"/>
</dbReference>
<evidence type="ECO:0000313" key="6">
    <source>
        <dbReference type="EMBL" id="MFL9841826.1"/>
    </source>
</evidence>
<dbReference type="InterPro" id="IPR011517">
    <property type="entry name" value="RNA_pol_sigma70_ECF-like"/>
</dbReference>
<comment type="similarity">
    <text evidence="1">Belongs to the sigma-70 factor family. ECF subfamily.</text>
</comment>
<dbReference type="NCBIfam" id="TIGR02999">
    <property type="entry name" value="Sig-70_X6"/>
    <property type="match status" value="1"/>
</dbReference>
<dbReference type="EMBL" id="JBELQC010000002">
    <property type="protein sequence ID" value="MFL9841826.1"/>
    <property type="molecule type" value="Genomic_DNA"/>
</dbReference>
<reference evidence="6 7" key="1">
    <citation type="submission" date="2024-06" db="EMBL/GenBank/DDBJ databases">
        <authorList>
            <person name="Kaempfer P."/>
            <person name="Viver T."/>
        </authorList>
    </citation>
    <scope>NUCLEOTIDE SEQUENCE [LARGE SCALE GENOMIC DNA]</scope>
    <source>
        <strain evidence="6 7">ST-64</strain>
    </source>
</reference>
<dbReference type="InterPro" id="IPR039425">
    <property type="entry name" value="RNA_pol_sigma-70-like"/>
</dbReference>
<evidence type="ECO:0000256" key="3">
    <source>
        <dbReference type="ARBA" id="ARBA00023082"/>
    </source>
</evidence>
<dbReference type="SUPFAM" id="SSF88946">
    <property type="entry name" value="Sigma2 domain of RNA polymerase sigma factors"/>
    <property type="match status" value="1"/>
</dbReference>
<feature type="domain" description="RNA polymerase sigma-70 ECF-like HTH" evidence="5">
    <location>
        <begin position="17"/>
        <end position="181"/>
    </location>
</feature>
<gene>
    <name evidence="6" type="ORF">ABS767_12700</name>
</gene>
<comment type="caution">
    <text evidence="6">The sequence shown here is derived from an EMBL/GenBank/DDBJ whole genome shotgun (WGS) entry which is preliminary data.</text>
</comment>
<dbReference type="Proteomes" id="UP001629244">
    <property type="component" value="Unassembled WGS sequence"/>
</dbReference>
<dbReference type="InterPro" id="IPR013324">
    <property type="entry name" value="RNA_pol_sigma_r3/r4-like"/>
</dbReference>
<keyword evidence="7" id="KW-1185">Reference proteome</keyword>
<dbReference type="SUPFAM" id="SSF88659">
    <property type="entry name" value="Sigma3 and sigma4 domains of RNA polymerase sigma factors"/>
    <property type="match status" value="1"/>
</dbReference>
<keyword evidence="2" id="KW-0805">Transcription regulation</keyword>
<evidence type="ECO:0000259" key="5">
    <source>
        <dbReference type="Pfam" id="PF07638"/>
    </source>
</evidence>
<dbReference type="InterPro" id="IPR036388">
    <property type="entry name" value="WH-like_DNA-bd_sf"/>
</dbReference>
<dbReference type="PANTHER" id="PTHR43133">
    <property type="entry name" value="RNA POLYMERASE ECF-TYPE SIGMA FACTO"/>
    <property type="match status" value="1"/>
</dbReference>
<dbReference type="PANTHER" id="PTHR43133:SF39">
    <property type="entry name" value="SIMILAR TO RNA POLYMERASE SIGMA-E FACTOR"/>
    <property type="match status" value="1"/>
</dbReference>
<keyword evidence="4" id="KW-0804">Transcription</keyword>
<dbReference type="InterPro" id="IPR013325">
    <property type="entry name" value="RNA_pol_sigma_r2"/>
</dbReference>